<dbReference type="STRING" id="69014.TK0587"/>
<protein>
    <submittedName>
        <fullName evidence="1">Uncharacterized protein</fullName>
    </submittedName>
</protein>
<dbReference type="eggNOG" id="arCOG08578">
    <property type="taxonomic scope" value="Archaea"/>
</dbReference>
<dbReference type="HOGENOM" id="CLU_396214_0_0_2"/>
<name>Q5JFC7_THEKO</name>
<sequence>MDEEWNSDNIQFSPIVIKFGDLLTKASKDSGELDMEFLPAEFRGWPHDPDPYTIFFKRKGREFWVLDYKNPRVALYRIRKRKYKDEDTGEEVEEEFAVHDRTVFNFVPVAIREVHDFTIELAAEEANMDAPTLYRWVIAERALSGIYIRELGPALKVELLDKLNEVGGLFLSEALAKEAIDTILALARLLEAVEHVHEPLAPGIYWNPKTRQLEAYGFDTQMPSRVRIYDALKLLDKIVKANPDKRWYESWSVKFGKIFKWALVAGLGYAYKVYNEKRRWIPYLLFIGESLTGKTQVISKVISYLWKPLGKVTSIGSSWSVYNFGETISSVASVIVINEAAPLFKSLNFGDEGDNFFNLIKNAPEQYLFRTKSVGKNIRRPYPALATLAFNANMPGIKDEAIRRRFFTVEFSKVDKIPPEIAHYFETSIVPYLDYLADIGRFVFNVIKEEPELLALPWEDLAEKLVKRLYEYAGLDIPEWLKNAELVDNYREELDDEKREKVVTWLRRHFDETYFRYSRYADSSTTPKDRVFYVLEHELSPYFVVRGNEVIIKKSLLEAIRADTRLDVYNFKTLCDLLNWDYPVQRRLGSARPRVAVTTLDKFFDLLGVSESKIEADLKLAERVVDVLAVNSFTFDELLKILNVQEEELREVITELERELVILPKDGRYSLNKARARELGFEIVDTYVVTGGGRV</sequence>
<dbReference type="GeneID" id="78447102"/>
<organism evidence="1 2">
    <name type="scientific">Thermococcus kodakarensis (strain ATCC BAA-918 / JCM 12380 / KOD1)</name>
    <name type="common">Pyrococcus kodakaraensis (strain KOD1)</name>
    <dbReference type="NCBI Taxonomy" id="69014"/>
    <lineage>
        <taxon>Archaea</taxon>
        <taxon>Methanobacteriati</taxon>
        <taxon>Methanobacteriota</taxon>
        <taxon>Thermococci</taxon>
        <taxon>Thermococcales</taxon>
        <taxon>Thermococcaceae</taxon>
        <taxon>Thermococcus</taxon>
    </lineage>
</organism>
<evidence type="ECO:0000313" key="1">
    <source>
        <dbReference type="EMBL" id="BAD84776.1"/>
    </source>
</evidence>
<evidence type="ECO:0000313" key="2">
    <source>
        <dbReference type="Proteomes" id="UP000000536"/>
    </source>
</evidence>
<gene>
    <name evidence="1" type="ordered locus">TK0587</name>
</gene>
<dbReference type="AlphaFoldDB" id="Q5JFC7"/>
<dbReference type="InParanoid" id="Q5JFC7"/>
<dbReference type="PATRIC" id="fig|69014.16.peg.572"/>
<keyword evidence="2" id="KW-1185">Reference proteome</keyword>
<reference evidence="1 2" key="1">
    <citation type="journal article" date="2005" name="Genome Res.">
        <title>Complete genome sequence of the hyperthermophilic archaeon Thermococcus kodakaraensis KOD1 and comparison with Pyrococcus genomes.</title>
        <authorList>
            <person name="Fukui T."/>
            <person name="Atomi H."/>
            <person name="Kanai T."/>
            <person name="Matsumi R."/>
            <person name="Fujiwara S."/>
            <person name="Imanaka T."/>
        </authorList>
    </citation>
    <scope>NUCLEOTIDE SEQUENCE [LARGE SCALE GENOMIC DNA]</scope>
    <source>
        <strain evidence="2">ATCC BAA-918 / JCM 12380 / KOD1</strain>
    </source>
</reference>
<dbReference type="RefSeq" id="WP_011249542.1">
    <property type="nucleotide sequence ID" value="NC_006624.1"/>
</dbReference>
<dbReference type="KEGG" id="tko:TK0587"/>
<dbReference type="OrthoDB" id="95652at2157"/>
<proteinExistence type="predicted"/>
<accession>Q5JFC7</accession>
<dbReference type="EMBL" id="AP006878">
    <property type="protein sequence ID" value="BAD84776.1"/>
    <property type="molecule type" value="Genomic_DNA"/>
</dbReference>
<dbReference type="Proteomes" id="UP000000536">
    <property type="component" value="Chromosome"/>
</dbReference>
<dbReference type="EnsemblBacteria" id="BAD84776">
    <property type="protein sequence ID" value="BAD84776"/>
    <property type="gene ID" value="TK0587"/>
</dbReference>